<dbReference type="Proteomes" id="UP000769766">
    <property type="component" value="Unassembled WGS sequence"/>
</dbReference>
<dbReference type="Pfam" id="PF20560">
    <property type="entry name" value="MotA_N"/>
    <property type="match status" value="1"/>
</dbReference>
<evidence type="ECO:0000313" key="12">
    <source>
        <dbReference type="Proteomes" id="UP000769766"/>
    </source>
</evidence>
<keyword evidence="7" id="KW-0653">Protein transport</keyword>
<keyword evidence="4" id="KW-0283">Flagellar rotation</keyword>
<evidence type="ECO:0000256" key="5">
    <source>
        <dbReference type="ARBA" id="ARBA00022989"/>
    </source>
</evidence>
<keyword evidence="2" id="KW-1003">Cell membrane</keyword>
<evidence type="ECO:0000256" key="6">
    <source>
        <dbReference type="ARBA" id="ARBA00023136"/>
    </source>
</evidence>
<sequence length="258" mass="27645">MDKTTLIGLFLGFAAIIGGQVLEGGHIGSILQPTAALIVLGGTFGATLLSYPMGDILRSFKMALTVFKEPRDDPEKILDQIVDFANLARRDGLIALDKKADEIDNALMSQGLRYMIDGVDPPLVRAMLENDNELHEEQATIAAKVFESAGGYSPTIGIIGAVLGLIHTMEQLDDPSKIGEGIAVAFVATVYGVGAANLLFLPIASKLKRRIKQEGNTKSMVIEGVLALQEGLHPRIIQAKLQPYLETPKGPEGKGKEE</sequence>
<evidence type="ECO:0000256" key="1">
    <source>
        <dbReference type="ARBA" id="ARBA00004651"/>
    </source>
</evidence>
<protein>
    <submittedName>
        <fullName evidence="11">Flagellar motor protein</fullName>
    </submittedName>
</protein>
<keyword evidence="11" id="KW-0966">Cell projection</keyword>
<comment type="caution">
    <text evidence="11">The sequence shown here is derived from an EMBL/GenBank/DDBJ whole genome shotgun (WGS) entry which is preliminary data.</text>
</comment>
<dbReference type="NCBIfam" id="NF006583">
    <property type="entry name" value="PRK09109.1"/>
    <property type="match status" value="1"/>
</dbReference>
<dbReference type="InterPro" id="IPR002898">
    <property type="entry name" value="MotA_ExbB_proton_chnl"/>
</dbReference>
<dbReference type="InterPro" id="IPR047055">
    <property type="entry name" value="MotA-like"/>
</dbReference>
<evidence type="ECO:0000256" key="4">
    <source>
        <dbReference type="ARBA" id="ARBA00022779"/>
    </source>
</evidence>
<keyword evidence="5 8" id="KW-1133">Transmembrane helix</keyword>
<evidence type="ECO:0000259" key="10">
    <source>
        <dbReference type="Pfam" id="PF20560"/>
    </source>
</evidence>
<evidence type="ECO:0000259" key="9">
    <source>
        <dbReference type="Pfam" id="PF01618"/>
    </source>
</evidence>
<reference evidence="11" key="1">
    <citation type="submission" date="2020-07" db="EMBL/GenBank/DDBJ databases">
        <title>Huge and variable diversity of episymbiotic CPR bacteria and DPANN archaea in groundwater ecosystems.</title>
        <authorList>
            <person name="He C.Y."/>
            <person name="Keren R."/>
            <person name="Whittaker M."/>
            <person name="Farag I.F."/>
            <person name="Doudna J."/>
            <person name="Cate J.H.D."/>
            <person name="Banfield J.F."/>
        </authorList>
    </citation>
    <scope>NUCLEOTIDE SEQUENCE</scope>
    <source>
        <strain evidence="11">NC_groundwater_672_Ag_B-0.1um_62_36</strain>
    </source>
</reference>
<gene>
    <name evidence="11" type="ORF">HYY20_11960</name>
</gene>
<feature type="domain" description="Motility protein A N-terminal" evidence="10">
    <location>
        <begin position="6"/>
        <end position="88"/>
    </location>
</feature>
<comment type="similarity">
    <text evidence="7">Belongs to the exbB/tolQ family.</text>
</comment>
<evidence type="ECO:0000256" key="3">
    <source>
        <dbReference type="ARBA" id="ARBA00022692"/>
    </source>
</evidence>
<dbReference type="InterPro" id="IPR046786">
    <property type="entry name" value="MotA_N"/>
</dbReference>
<dbReference type="GO" id="GO:0071978">
    <property type="term" value="P:bacterial-type flagellum-dependent swarming motility"/>
    <property type="evidence" value="ECO:0007669"/>
    <property type="project" value="InterPro"/>
</dbReference>
<comment type="subcellular location">
    <subcellularLocation>
        <location evidence="1">Cell membrane</location>
        <topology evidence="1">Multi-pass membrane protein</topology>
    </subcellularLocation>
    <subcellularLocation>
        <location evidence="7">Membrane</location>
        <topology evidence="7">Multi-pass membrane protein</topology>
    </subcellularLocation>
</comment>
<evidence type="ECO:0000256" key="2">
    <source>
        <dbReference type="ARBA" id="ARBA00022475"/>
    </source>
</evidence>
<keyword evidence="7" id="KW-0813">Transport</keyword>
<proteinExistence type="inferred from homology"/>
<evidence type="ECO:0000256" key="8">
    <source>
        <dbReference type="SAM" id="Phobius"/>
    </source>
</evidence>
<evidence type="ECO:0000256" key="7">
    <source>
        <dbReference type="RuleBase" id="RU004057"/>
    </source>
</evidence>
<name>A0A932G1T1_UNCTE</name>
<keyword evidence="11" id="KW-0969">Cilium</keyword>
<feature type="transmembrane region" description="Helical" evidence="8">
    <location>
        <begin position="151"/>
        <end position="169"/>
    </location>
</feature>
<dbReference type="PANTHER" id="PTHR30433">
    <property type="entry name" value="CHEMOTAXIS PROTEIN MOTA"/>
    <property type="match status" value="1"/>
</dbReference>
<dbReference type="AlphaFoldDB" id="A0A932G1T1"/>
<dbReference type="GO" id="GO:0006935">
    <property type="term" value="P:chemotaxis"/>
    <property type="evidence" value="ECO:0007669"/>
    <property type="project" value="InterPro"/>
</dbReference>
<dbReference type="Pfam" id="PF01618">
    <property type="entry name" value="MotA_ExbB"/>
    <property type="match status" value="1"/>
</dbReference>
<feature type="transmembrane region" description="Helical" evidence="8">
    <location>
        <begin position="181"/>
        <end position="203"/>
    </location>
</feature>
<keyword evidence="3 8" id="KW-0812">Transmembrane</keyword>
<feature type="domain" description="MotA/TolQ/ExbB proton channel" evidence="9">
    <location>
        <begin position="100"/>
        <end position="216"/>
    </location>
</feature>
<dbReference type="EMBL" id="JACPRF010000367">
    <property type="protein sequence ID" value="MBI2877585.1"/>
    <property type="molecule type" value="Genomic_DNA"/>
</dbReference>
<dbReference type="PANTHER" id="PTHR30433:SF3">
    <property type="entry name" value="MOTILITY PROTEIN A"/>
    <property type="match status" value="1"/>
</dbReference>
<feature type="transmembrane region" description="Helical" evidence="8">
    <location>
        <begin position="34"/>
        <end position="54"/>
    </location>
</feature>
<keyword evidence="11" id="KW-0282">Flagellum</keyword>
<evidence type="ECO:0000313" key="11">
    <source>
        <dbReference type="EMBL" id="MBI2877585.1"/>
    </source>
</evidence>
<organism evidence="11 12">
    <name type="scientific">Tectimicrobiota bacterium</name>
    <dbReference type="NCBI Taxonomy" id="2528274"/>
    <lineage>
        <taxon>Bacteria</taxon>
        <taxon>Pseudomonadati</taxon>
        <taxon>Nitrospinota/Tectimicrobiota group</taxon>
        <taxon>Candidatus Tectimicrobiota</taxon>
    </lineage>
</organism>
<dbReference type="GO" id="GO:0005886">
    <property type="term" value="C:plasma membrane"/>
    <property type="evidence" value="ECO:0007669"/>
    <property type="project" value="UniProtKB-SubCell"/>
</dbReference>
<dbReference type="GO" id="GO:0015031">
    <property type="term" value="P:protein transport"/>
    <property type="evidence" value="ECO:0007669"/>
    <property type="project" value="UniProtKB-KW"/>
</dbReference>
<keyword evidence="6 8" id="KW-0472">Membrane</keyword>
<accession>A0A932G1T1</accession>